<dbReference type="AlphaFoldDB" id="A0AAJ1IDI0"/>
<reference evidence="1 2" key="1">
    <citation type="submission" date="2022-12" db="EMBL/GenBank/DDBJ databases">
        <title>Metagenome assembled genome from gulf of manar.</title>
        <authorList>
            <person name="Kohli P."/>
            <person name="Pk S."/>
            <person name="Venkata Ramana C."/>
            <person name="Sasikala C."/>
        </authorList>
    </citation>
    <scope>NUCLEOTIDE SEQUENCE [LARGE SCALE GENOMIC DNA]</scope>
    <source>
        <strain evidence="1">JB008</strain>
    </source>
</reference>
<evidence type="ECO:0000313" key="1">
    <source>
        <dbReference type="EMBL" id="MDC7226179.1"/>
    </source>
</evidence>
<dbReference type="EMBL" id="JAQQAL010000011">
    <property type="protein sequence ID" value="MDC7226179.1"/>
    <property type="molecule type" value="Genomic_DNA"/>
</dbReference>
<dbReference type="Proteomes" id="UP001221217">
    <property type="component" value="Unassembled WGS sequence"/>
</dbReference>
<comment type="caution">
    <text evidence="1">The sequence shown here is derived from an EMBL/GenBank/DDBJ whole genome shotgun (WGS) entry which is preliminary data.</text>
</comment>
<proteinExistence type="predicted"/>
<accession>A0AAJ1IDI0</accession>
<sequence length="218" mass="25353">MKLKALLFLLVILPASFLFSLDNYPGIVSGSDLKRLENRVVEVDFRLQRFKDGSETLLYAWSDFHGVIDIDIDSLAEVIADHDNGEKVFSRMIETIDLDPDLPLSAPHRQWVHNSARFMGIGQDYKYTTILNIEHPSENEFVMYWTMTDIEEGNFREYAGFWYLNKLEPSDAPPRTYIRLYAETVFDNIIPMQMTVMNMFTAGETRDVFRSIYKAARK</sequence>
<name>A0AAJ1IDI0_9SPIO</name>
<evidence type="ECO:0000313" key="2">
    <source>
        <dbReference type="Proteomes" id="UP001221217"/>
    </source>
</evidence>
<gene>
    <name evidence="1" type="ORF">PQJ61_05400</name>
</gene>
<organism evidence="1 2">
    <name type="scientific">Candidatus Thalassospirochaeta sargassi</name>
    <dbReference type="NCBI Taxonomy" id="3119039"/>
    <lineage>
        <taxon>Bacteria</taxon>
        <taxon>Pseudomonadati</taxon>
        <taxon>Spirochaetota</taxon>
        <taxon>Spirochaetia</taxon>
        <taxon>Spirochaetales</taxon>
        <taxon>Spirochaetaceae</taxon>
        <taxon>Candidatus Thalassospirochaeta</taxon>
    </lineage>
</organism>
<protein>
    <submittedName>
        <fullName evidence="1">Uncharacterized protein</fullName>
    </submittedName>
</protein>